<comment type="similarity">
    <text evidence="2 6">Belongs to the sodium:solute symporter (SSF) (TC 2.A.21) family.</text>
</comment>
<feature type="transmembrane region" description="Helical" evidence="7">
    <location>
        <begin position="583"/>
        <end position="600"/>
    </location>
</feature>
<feature type="transmembrane region" description="Helical" evidence="7">
    <location>
        <begin position="58"/>
        <end position="79"/>
    </location>
</feature>
<name>A0ABW4G195_9PSEU</name>
<evidence type="ECO:0000256" key="4">
    <source>
        <dbReference type="ARBA" id="ARBA00022989"/>
    </source>
</evidence>
<feature type="transmembrane region" description="Helical" evidence="7">
    <location>
        <begin position="195"/>
        <end position="213"/>
    </location>
</feature>
<feature type="transmembrane region" description="Helical" evidence="7">
    <location>
        <begin position="21"/>
        <end position="38"/>
    </location>
</feature>
<reference evidence="9" key="1">
    <citation type="journal article" date="2019" name="Int. J. Syst. Evol. Microbiol.">
        <title>The Global Catalogue of Microorganisms (GCM) 10K type strain sequencing project: providing services to taxonomists for standard genome sequencing and annotation.</title>
        <authorList>
            <consortium name="The Broad Institute Genomics Platform"/>
            <consortium name="The Broad Institute Genome Sequencing Center for Infectious Disease"/>
            <person name="Wu L."/>
            <person name="Ma J."/>
        </authorList>
    </citation>
    <scope>NUCLEOTIDE SEQUENCE [LARGE SCALE GENOMIC DNA]</scope>
    <source>
        <strain evidence="9">JCM 12165</strain>
    </source>
</reference>
<feature type="transmembrane region" description="Helical" evidence="7">
    <location>
        <begin position="91"/>
        <end position="113"/>
    </location>
</feature>
<dbReference type="Gene3D" id="1.20.1730.10">
    <property type="entry name" value="Sodium/glucose cotransporter"/>
    <property type="match status" value="1"/>
</dbReference>
<gene>
    <name evidence="8" type="ORF">ACFSCY_37490</name>
</gene>
<feature type="transmembrane region" description="Helical" evidence="7">
    <location>
        <begin position="349"/>
        <end position="376"/>
    </location>
</feature>
<proteinExistence type="inferred from homology"/>
<evidence type="ECO:0000256" key="2">
    <source>
        <dbReference type="ARBA" id="ARBA00006434"/>
    </source>
</evidence>
<feature type="transmembrane region" description="Helical" evidence="7">
    <location>
        <begin position="161"/>
        <end position="183"/>
    </location>
</feature>
<organism evidence="8 9">
    <name type="scientific">Pseudonocardia aurantiaca</name>
    <dbReference type="NCBI Taxonomy" id="75290"/>
    <lineage>
        <taxon>Bacteria</taxon>
        <taxon>Bacillati</taxon>
        <taxon>Actinomycetota</taxon>
        <taxon>Actinomycetes</taxon>
        <taxon>Pseudonocardiales</taxon>
        <taxon>Pseudonocardiaceae</taxon>
        <taxon>Pseudonocardia</taxon>
    </lineage>
</organism>
<feature type="transmembrane region" description="Helical" evidence="7">
    <location>
        <begin position="292"/>
        <end position="317"/>
    </location>
</feature>
<dbReference type="CDD" id="cd11478">
    <property type="entry name" value="SLC5sbd_u2"/>
    <property type="match status" value="1"/>
</dbReference>
<dbReference type="InterPro" id="IPR038377">
    <property type="entry name" value="Na/Glc_symporter_sf"/>
</dbReference>
<feature type="transmembrane region" description="Helical" evidence="7">
    <location>
        <begin position="425"/>
        <end position="447"/>
    </location>
</feature>
<dbReference type="Proteomes" id="UP001597145">
    <property type="component" value="Unassembled WGS sequence"/>
</dbReference>
<comment type="caution">
    <text evidence="8">The sequence shown here is derived from an EMBL/GenBank/DDBJ whole genome shotgun (WGS) entry which is preliminary data.</text>
</comment>
<feature type="transmembrane region" description="Helical" evidence="7">
    <location>
        <begin position="485"/>
        <end position="504"/>
    </location>
</feature>
<evidence type="ECO:0000256" key="6">
    <source>
        <dbReference type="RuleBase" id="RU362091"/>
    </source>
</evidence>
<keyword evidence="5 7" id="KW-0472">Membrane</keyword>
<evidence type="ECO:0000256" key="5">
    <source>
        <dbReference type="ARBA" id="ARBA00023136"/>
    </source>
</evidence>
<evidence type="ECO:0000313" key="9">
    <source>
        <dbReference type="Proteomes" id="UP001597145"/>
    </source>
</evidence>
<evidence type="ECO:0000256" key="7">
    <source>
        <dbReference type="SAM" id="Phobius"/>
    </source>
</evidence>
<dbReference type="PROSITE" id="PS50283">
    <property type="entry name" value="NA_SOLUT_SYMP_3"/>
    <property type="match status" value="1"/>
</dbReference>
<evidence type="ECO:0000313" key="8">
    <source>
        <dbReference type="EMBL" id="MFD1535117.1"/>
    </source>
</evidence>
<keyword evidence="3 7" id="KW-0812">Transmembrane</keyword>
<dbReference type="Pfam" id="PF00474">
    <property type="entry name" value="SSF"/>
    <property type="match status" value="1"/>
</dbReference>
<keyword evidence="9" id="KW-1185">Reference proteome</keyword>
<feature type="transmembrane region" description="Helical" evidence="7">
    <location>
        <begin position="250"/>
        <end position="271"/>
    </location>
</feature>
<feature type="transmembrane region" description="Helical" evidence="7">
    <location>
        <begin position="397"/>
        <end position="419"/>
    </location>
</feature>
<comment type="subcellular location">
    <subcellularLocation>
        <location evidence="1">Membrane</location>
        <topology evidence="1">Multi-pass membrane protein</topology>
    </subcellularLocation>
</comment>
<feature type="transmembrane region" description="Helical" evidence="7">
    <location>
        <begin position="134"/>
        <end position="155"/>
    </location>
</feature>
<keyword evidence="4 7" id="KW-1133">Transmembrane helix</keyword>
<dbReference type="EMBL" id="JBHUCP010000049">
    <property type="protein sequence ID" value="MFD1535117.1"/>
    <property type="molecule type" value="Genomic_DNA"/>
</dbReference>
<evidence type="ECO:0000256" key="3">
    <source>
        <dbReference type="ARBA" id="ARBA00022692"/>
    </source>
</evidence>
<sequence length="601" mass="63404">MLSETVLAQTDLRLNTTALDYFFVIFYFVLVLGIGVMARRSIASSLDFLLSGRALPAWVTGLAFISANLGAIELIGMMANGAQYGIPTVHYYWIGAIPAMVFLGIVMMPFYYGSKARSVPEFLRMRFNKTTQRVNGITFALAAVLIAGVNLYALGLVLEALLGWSLALAIPVAALVVLSYTFLGGLNAAIYNEVLQFFVILALLIPLTVAGLARVGGWDGLSAQVSGLPPGPEQLSAWPGTTLTEIANPFLSVLGIVFGLGFVLSFGYWTTNFAEVQRALSARNMSAARRTPIIAAFPKALIPLVIVIPGMIAGVLVPQLTTLKEGGATDVTYNNALSLLMNEVLPNGILGVALAGLLASFMAGMAANISSLNTVFTYDLWQDWVRPGRPDEYYLRIGRMVTVVGCLLAIGTAAIAGQYANLMDYIQALFSFFNAPLFAIFILGLFWKRMTGTAGWTGLISGTVAAVIVDSLVRGGVIPVSSQAGSFLGASAAFVVGIAVAVVVSTVTTPKPDSDLVGLVWALTPRGRRGKAVAEGAGVGGEFPGGPAAGGRGDVVAERRAVGVSAGLEGPDEEEGAWWQSPVVLGAIVLVLTLVLYLMFW</sequence>
<dbReference type="InterPro" id="IPR001734">
    <property type="entry name" value="Na/solute_symporter"/>
</dbReference>
<dbReference type="NCBIfam" id="TIGR00813">
    <property type="entry name" value="sss"/>
    <property type="match status" value="1"/>
</dbReference>
<dbReference type="PANTHER" id="PTHR11819">
    <property type="entry name" value="SOLUTE CARRIER FAMILY 5"/>
    <property type="match status" value="1"/>
</dbReference>
<dbReference type="RefSeq" id="WP_343981292.1">
    <property type="nucleotide sequence ID" value="NZ_BAAAJG010000013.1"/>
</dbReference>
<evidence type="ECO:0000256" key="1">
    <source>
        <dbReference type="ARBA" id="ARBA00004141"/>
    </source>
</evidence>
<protein>
    <submittedName>
        <fullName evidence="8">Sodium:solute symporter family protein</fullName>
    </submittedName>
</protein>
<dbReference type="PANTHER" id="PTHR11819:SF195">
    <property type="entry name" value="SODIUM_GLUCOSE COTRANSPORTER 4"/>
    <property type="match status" value="1"/>
</dbReference>
<accession>A0ABW4G195</accession>